<dbReference type="PANTHER" id="PTHR47396">
    <property type="entry name" value="TYPE I RESTRICTION ENZYME ECOKI R PROTEIN"/>
    <property type="match status" value="1"/>
</dbReference>
<dbReference type="Pfam" id="PF00271">
    <property type="entry name" value="Helicase_C"/>
    <property type="match status" value="1"/>
</dbReference>
<comment type="caution">
    <text evidence="4">The sequence shown here is derived from an EMBL/GenBank/DDBJ whole genome shotgun (WGS) entry which is preliminary data.</text>
</comment>
<dbReference type="Gene3D" id="3.40.50.300">
    <property type="entry name" value="P-loop containing nucleotide triphosphate hydrolases"/>
    <property type="match status" value="2"/>
</dbReference>
<dbReference type="InterPro" id="IPR014001">
    <property type="entry name" value="Helicase_ATP-bd"/>
</dbReference>
<dbReference type="CDD" id="cd18799">
    <property type="entry name" value="SF2_C_EcoAI-like"/>
    <property type="match status" value="1"/>
</dbReference>
<protein>
    <recommendedName>
        <fullName evidence="6">P-loop containing nucleoside triphosphate hydrolase protein</fullName>
    </recommendedName>
</protein>
<dbReference type="GO" id="GO:0016787">
    <property type="term" value="F:hydrolase activity"/>
    <property type="evidence" value="ECO:0007669"/>
    <property type="project" value="InterPro"/>
</dbReference>
<dbReference type="GO" id="GO:0061749">
    <property type="term" value="F:forked DNA-dependent helicase activity"/>
    <property type="evidence" value="ECO:0007669"/>
    <property type="project" value="TreeGrafter"/>
</dbReference>
<dbReference type="InterPro" id="IPR027417">
    <property type="entry name" value="P-loop_NTPase"/>
</dbReference>
<dbReference type="SMART" id="SM00487">
    <property type="entry name" value="DEXDc"/>
    <property type="match status" value="1"/>
</dbReference>
<dbReference type="OrthoDB" id="16911at2759"/>
<dbReference type="GO" id="GO:0005524">
    <property type="term" value="F:ATP binding"/>
    <property type="evidence" value="ECO:0007669"/>
    <property type="project" value="InterPro"/>
</dbReference>
<dbReference type="InterPro" id="IPR001650">
    <property type="entry name" value="Helicase_C-like"/>
</dbReference>
<dbReference type="InterPro" id="IPR006935">
    <property type="entry name" value="Helicase/UvrB_N"/>
</dbReference>
<gene>
    <name evidence="4" type="ORF">MUCCIDRAFT_84926</name>
</gene>
<feature type="domain" description="Helicase C-terminal" evidence="3">
    <location>
        <begin position="205"/>
        <end position="358"/>
    </location>
</feature>
<dbReference type="GO" id="GO:0036121">
    <property type="term" value="F:double-stranded DNA helicase activity"/>
    <property type="evidence" value="ECO:0007669"/>
    <property type="project" value="TreeGrafter"/>
</dbReference>
<dbReference type="SUPFAM" id="SSF52540">
    <property type="entry name" value="P-loop containing nucleoside triphosphate hydrolases"/>
    <property type="match status" value="1"/>
</dbReference>
<reference evidence="4 5" key="1">
    <citation type="submission" date="2015-06" db="EMBL/GenBank/DDBJ databases">
        <title>Expansion of signal transduction pathways in fungi by whole-genome duplication.</title>
        <authorList>
            <consortium name="DOE Joint Genome Institute"/>
            <person name="Corrochano L.M."/>
            <person name="Kuo A."/>
            <person name="Marcet-Houben M."/>
            <person name="Polaino S."/>
            <person name="Salamov A."/>
            <person name="Villalobos J.M."/>
            <person name="Alvarez M.I."/>
            <person name="Avalos J."/>
            <person name="Benito E.P."/>
            <person name="Benoit I."/>
            <person name="Burger G."/>
            <person name="Camino L.P."/>
            <person name="Canovas D."/>
            <person name="Cerda-Olmedo E."/>
            <person name="Cheng J.-F."/>
            <person name="Dominguez A."/>
            <person name="Elias M."/>
            <person name="Eslava A.P."/>
            <person name="Glaser F."/>
            <person name="Grimwood J."/>
            <person name="Gutierrez G."/>
            <person name="Heitman J."/>
            <person name="Henrissat B."/>
            <person name="Iturriaga E.A."/>
            <person name="Lang B.F."/>
            <person name="Lavin J.L."/>
            <person name="Lee S."/>
            <person name="Li W."/>
            <person name="Lindquist E."/>
            <person name="Lopez-Garcia S."/>
            <person name="Luque E.M."/>
            <person name="Marcos A.T."/>
            <person name="Martin J."/>
            <person name="Mccluskey K."/>
            <person name="Medina H.R."/>
            <person name="Miralles-Duran A."/>
            <person name="Miyazaki A."/>
            <person name="Munoz-Torres E."/>
            <person name="Oguiza J.A."/>
            <person name="Ohm R."/>
            <person name="Olmedo M."/>
            <person name="Orejas M."/>
            <person name="Ortiz-Castellanos L."/>
            <person name="Pisabarro A.G."/>
            <person name="Rodriguez-Romero J."/>
            <person name="Ruiz-Herrera J."/>
            <person name="Ruiz-Vazquez R."/>
            <person name="Sanz C."/>
            <person name="Schackwitz W."/>
            <person name="Schmutz J."/>
            <person name="Shahriari M."/>
            <person name="Shelest E."/>
            <person name="Silva-Franco F."/>
            <person name="Soanes D."/>
            <person name="Syed K."/>
            <person name="Tagua V.G."/>
            <person name="Talbot N.J."/>
            <person name="Thon M."/>
            <person name="De Vries R.P."/>
            <person name="Wiebenga A."/>
            <person name="Yadav J.S."/>
            <person name="Braun E.L."/>
            <person name="Baker S."/>
            <person name="Garre V."/>
            <person name="Horwitz B."/>
            <person name="Torres-Martinez S."/>
            <person name="Idnurm A."/>
            <person name="Herrera-Estrella A."/>
            <person name="Gabaldon T."/>
            <person name="Grigoriev I.V."/>
        </authorList>
    </citation>
    <scope>NUCLEOTIDE SEQUENCE [LARGE SCALE GENOMIC DNA]</scope>
    <source>
        <strain evidence="4 5">CBS 277.49</strain>
    </source>
</reference>
<dbReference type="Proteomes" id="UP000077051">
    <property type="component" value="Unassembled WGS sequence"/>
</dbReference>
<dbReference type="SMART" id="SM00490">
    <property type="entry name" value="HELICc"/>
    <property type="match status" value="1"/>
</dbReference>
<accession>A0A168JA38</accession>
<evidence type="ECO:0000256" key="1">
    <source>
        <dbReference type="ARBA" id="ARBA00022806"/>
    </source>
</evidence>
<evidence type="ECO:0000259" key="2">
    <source>
        <dbReference type="PROSITE" id="PS51192"/>
    </source>
</evidence>
<dbReference type="GO" id="GO:0005759">
    <property type="term" value="C:mitochondrial matrix"/>
    <property type="evidence" value="ECO:0007669"/>
    <property type="project" value="TreeGrafter"/>
</dbReference>
<dbReference type="STRING" id="747725.A0A168JA38"/>
<name>A0A168JA38_MUCCL</name>
<evidence type="ECO:0000313" key="4">
    <source>
        <dbReference type="EMBL" id="OAD00945.1"/>
    </source>
</evidence>
<dbReference type="GO" id="GO:0070125">
    <property type="term" value="P:mitochondrial translational elongation"/>
    <property type="evidence" value="ECO:0007669"/>
    <property type="project" value="TreeGrafter"/>
</dbReference>
<dbReference type="EMBL" id="AMYB01000006">
    <property type="protein sequence ID" value="OAD00945.1"/>
    <property type="molecule type" value="Genomic_DNA"/>
</dbReference>
<keyword evidence="1" id="KW-0347">Helicase</keyword>
<dbReference type="Pfam" id="PF04851">
    <property type="entry name" value="ResIII"/>
    <property type="match status" value="1"/>
</dbReference>
<dbReference type="PROSITE" id="PS51192">
    <property type="entry name" value="HELICASE_ATP_BIND_1"/>
    <property type="match status" value="1"/>
</dbReference>
<dbReference type="AlphaFoldDB" id="A0A168JA38"/>
<dbReference type="PANTHER" id="PTHR47396:SF1">
    <property type="entry name" value="ATP-DEPENDENT HELICASE IRC3-RELATED"/>
    <property type="match status" value="1"/>
</dbReference>
<dbReference type="GO" id="GO:0032042">
    <property type="term" value="P:mitochondrial DNA metabolic process"/>
    <property type="evidence" value="ECO:0007669"/>
    <property type="project" value="TreeGrafter"/>
</dbReference>
<keyword evidence="1" id="KW-0067">ATP-binding</keyword>
<keyword evidence="1" id="KW-0378">Hydrolase</keyword>
<keyword evidence="5" id="KW-1185">Reference proteome</keyword>
<feature type="domain" description="Helicase ATP-binding" evidence="2">
    <location>
        <begin position="19"/>
        <end position="175"/>
    </location>
</feature>
<sequence>MDAIKLRDYQDRCIKDSLANLKKGIYQQLISLPTGSGKTVVMSNLIPLIPPPAAKANKVLVIAHRIELITQAKAQISKFNPKLVVAIEQGTNYCDPAITDVIVASVQSLNSKNKKDKTKLRMEKFNPKDFKAVIVDEAHHGVAKTYMLLLWGCTATPERADKKPLDPVFGPVSFHLGLLEMIDIGHLSDLRITTVDTDELIDDGTLHRVIIHSWRQFAQQKKRKSTLVFARNIEKTQELCEEFIGEGINARFITSKTDAETRASILEYFKSGKIPVLVNCAILTEGTDLPRVDCILLARKTGSAPLFQQMLGRGSRLHEEKHDCLVIDFKRNFERLFDGMMNAQDELDEVVNNKKRSAKKTGSAKNAGKAGLEENSYEDSLVTVNHYSNLQDMMERRRLEKGVKVMLATPPVAAEKKKSKNTAAPIAPSNQVLKPSLSDKIYKHLDDMTMTVREFIVPSA</sequence>
<dbReference type="PROSITE" id="PS51194">
    <property type="entry name" value="HELICASE_CTER"/>
    <property type="match status" value="1"/>
</dbReference>
<organism evidence="4 5">
    <name type="scientific">Mucor lusitanicus CBS 277.49</name>
    <dbReference type="NCBI Taxonomy" id="747725"/>
    <lineage>
        <taxon>Eukaryota</taxon>
        <taxon>Fungi</taxon>
        <taxon>Fungi incertae sedis</taxon>
        <taxon>Mucoromycota</taxon>
        <taxon>Mucoromycotina</taxon>
        <taxon>Mucoromycetes</taxon>
        <taxon>Mucorales</taxon>
        <taxon>Mucorineae</taxon>
        <taxon>Mucoraceae</taxon>
        <taxon>Mucor</taxon>
    </lineage>
</organism>
<evidence type="ECO:0000259" key="3">
    <source>
        <dbReference type="PROSITE" id="PS51194"/>
    </source>
</evidence>
<evidence type="ECO:0008006" key="6">
    <source>
        <dbReference type="Google" id="ProtNLM"/>
    </source>
</evidence>
<evidence type="ECO:0000313" key="5">
    <source>
        <dbReference type="Proteomes" id="UP000077051"/>
    </source>
</evidence>
<dbReference type="VEuPathDB" id="FungiDB:MUCCIDRAFT_84926"/>
<keyword evidence="1" id="KW-0547">Nucleotide-binding</keyword>
<dbReference type="InterPro" id="IPR050742">
    <property type="entry name" value="Helicase_Restrict-Modif_Enz"/>
</dbReference>
<proteinExistence type="predicted"/>
<dbReference type="GO" id="GO:0000403">
    <property type="term" value="F:Y-form DNA binding"/>
    <property type="evidence" value="ECO:0007669"/>
    <property type="project" value="TreeGrafter"/>
</dbReference>